<dbReference type="VEuPathDB" id="FungiDB:SDRG_08985"/>
<dbReference type="EMBL" id="JH767159">
    <property type="protein sequence ID" value="EQC33475.1"/>
    <property type="molecule type" value="Genomic_DNA"/>
</dbReference>
<evidence type="ECO:0000256" key="1">
    <source>
        <dbReference type="SAM" id="Coils"/>
    </source>
</evidence>
<evidence type="ECO:0000259" key="3">
    <source>
        <dbReference type="PROSITE" id="PS50020"/>
    </source>
</evidence>
<dbReference type="InParanoid" id="T0QIE5"/>
<dbReference type="OrthoDB" id="426293at2759"/>
<dbReference type="InterPro" id="IPR011990">
    <property type="entry name" value="TPR-like_helical_dom_sf"/>
</dbReference>
<dbReference type="PROSITE" id="PS50096">
    <property type="entry name" value="IQ"/>
    <property type="match status" value="2"/>
</dbReference>
<keyword evidence="1" id="KW-0175">Coiled coil</keyword>
<evidence type="ECO:0000256" key="2">
    <source>
        <dbReference type="SAM" id="MobiDB-lite"/>
    </source>
</evidence>
<feature type="region of interest" description="Disordered" evidence="2">
    <location>
        <begin position="61"/>
        <end position="84"/>
    </location>
</feature>
<feature type="domain" description="WW" evidence="3">
    <location>
        <begin position="1343"/>
        <end position="1370"/>
    </location>
</feature>
<feature type="coiled-coil region" evidence="1">
    <location>
        <begin position="603"/>
        <end position="637"/>
    </location>
</feature>
<reference evidence="4 5" key="1">
    <citation type="submission" date="2012-04" db="EMBL/GenBank/DDBJ databases">
        <title>The Genome Sequence of Saprolegnia declina VS20.</title>
        <authorList>
            <consortium name="The Broad Institute Genome Sequencing Platform"/>
            <person name="Russ C."/>
            <person name="Nusbaum C."/>
            <person name="Tyler B."/>
            <person name="van West P."/>
            <person name="Dieguez-Uribeondo J."/>
            <person name="de Bruijn I."/>
            <person name="Tripathy S."/>
            <person name="Jiang R."/>
            <person name="Young S.K."/>
            <person name="Zeng Q."/>
            <person name="Gargeya S."/>
            <person name="Fitzgerald M."/>
            <person name="Haas B."/>
            <person name="Abouelleil A."/>
            <person name="Alvarado L."/>
            <person name="Arachchi H.M."/>
            <person name="Berlin A."/>
            <person name="Chapman S.B."/>
            <person name="Goldberg J."/>
            <person name="Griggs A."/>
            <person name="Gujja S."/>
            <person name="Hansen M."/>
            <person name="Howarth C."/>
            <person name="Imamovic A."/>
            <person name="Larimer J."/>
            <person name="McCowen C."/>
            <person name="Montmayeur A."/>
            <person name="Murphy C."/>
            <person name="Neiman D."/>
            <person name="Pearson M."/>
            <person name="Priest M."/>
            <person name="Roberts A."/>
            <person name="Saif S."/>
            <person name="Shea T."/>
            <person name="Sisk P."/>
            <person name="Sykes S."/>
            <person name="Wortman J."/>
            <person name="Nusbaum C."/>
            <person name="Birren B."/>
        </authorList>
    </citation>
    <scope>NUCLEOTIDE SEQUENCE [LARGE SCALE GENOMIC DNA]</scope>
    <source>
        <strain evidence="4 5">VS20</strain>
    </source>
</reference>
<keyword evidence="5" id="KW-1185">Reference proteome</keyword>
<gene>
    <name evidence="4" type="ORF">SDRG_08985</name>
</gene>
<dbReference type="Proteomes" id="UP000030762">
    <property type="component" value="Unassembled WGS sequence"/>
</dbReference>
<name>T0QIE5_SAPDV</name>
<dbReference type="Gene3D" id="1.25.40.10">
    <property type="entry name" value="Tetratricopeptide repeat domain"/>
    <property type="match status" value="1"/>
</dbReference>
<dbReference type="Gene3D" id="1.20.5.190">
    <property type="match status" value="1"/>
</dbReference>
<dbReference type="PROSITE" id="PS50020">
    <property type="entry name" value="WW_DOMAIN_2"/>
    <property type="match status" value="1"/>
</dbReference>
<dbReference type="InterPro" id="IPR001202">
    <property type="entry name" value="WW_dom"/>
</dbReference>
<evidence type="ECO:0000313" key="4">
    <source>
        <dbReference type="EMBL" id="EQC33475.1"/>
    </source>
</evidence>
<protein>
    <recommendedName>
        <fullName evidence="3">WW domain-containing protein</fullName>
    </recommendedName>
</protein>
<dbReference type="OMA" id="MFRQSRE"/>
<dbReference type="eggNOG" id="ENOG502RE8F">
    <property type="taxonomic scope" value="Eukaryota"/>
</dbReference>
<proteinExistence type="predicted"/>
<sequence>MCLVEEMPERSRCFFYVAQSYCLHIGYLRILLLVQCEKRAKRPRGHSMYFVDARSEADDVNANDRRRPIAAKRQRREAPRGLVPGQLRSLEPAARRLPKPQAVIRHEPIDYLALRRTSSSTQALLRNRELVREILAPASPEKKPIVAPPSIHDRVAALAAASFHMQDAVAPVVYAPDDDPTTVSLRDAQVARATKALAALRVERAQLTAACESDTQQIQSVLNDVRANISSMYMFTPTFRIWTRTKTQSALERWVTYTAWRRAEAAQLQQLTHFAVPIQRAFRARRQALQGRVDRRALRAAQWWAAVTIQAWLRRHIARTEVQRRRESQVAVALQAGWRGRDGRRRVRHLLRDKLRALLRHLSPLGTLHRLAYIYHGNMRGAVARLLSLAEDTRVDMDPMLATTPLAPVTIRRLHDAVYELQALVVSRQAEIAQAQRHYALQRALRLTRVRADDAAHKSTLLAEAMARHFRANERLLMYKEEMDAKERRRAEQHAAGTALYRQILLERREEDESCLAMHIQEMETRHYIAEDRWRSADKRRRLGELDKVEAWQRAQDDAAAARTKVLANELVAHQATVHAAATHERIERDQAWLAKSKDDAVIQQARMAAREAARAAEKAQRKARKLQAIQAQQQRARELAAARAIKHQELAAEEAARDRMLAEDMCMRRLITEQKKQLEAQLWAAQRAAAQRAKPDPLALDPAVLPLRQTIERERRARLAMDAEEAAMRRVMHADAKAAYLAAARLRKRQLDADARAEAKELMAMADEEALEQRRLAAVRKADEYAATLRAMQAADEAYNKKLADRLFEARSRKLMHNEEMRLRRLLRELRIREEYHERKERRKMQAEEAHMRQHVADVEKRRLKRLEWTRRAEMCVEDIRSHQVRDLEAWGLQIGLAFWRPLEEKTLQAYVIAYPTLLRWNIQFIHLVTGVRGDPPWKKVTWTPLVAPEAVHASLTHAQERWQRLRQSYLPRIEAARLATQGYVCLSAGDLDKAQSKLRAAYEAGYKGAQVVRAIAKCYVQLYERHCRDHDIRMGRVWYTQASKHVELSMSPSFLVEYAQALYLAGALQHAAEVLATVISGFPTFEQLPRVIFRAAMLLWSLELYDQSKDYLVYLLEAPPPPWTDAELLFLIGRLYTLENDPRQAALAFDDAYRRWKVQWAFSGRQLQFGSTKVWLTHATVWRDLASKALRHREYVLAKDLFQQTIKRRVREAQQGDEDASTTSDVDAWSLDWFHLAQSHTGLCDKASAATAVKHWLTQHPYMDQLLTKCQAWSASHWAHIGLALRDDYRHVHAVTDVTRSENVITKVPLHEKRLKQLWQRHKKVQQPKKAKRTTAELREWRAVTDPNTHRTFYVHATTLAISWDKPI</sequence>
<accession>T0QIE5</accession>
<organism evidence="4 5">
    <name type="scientific">Saprolegnia diclina (strain VS20)</name>
    <dbReference type="NCBI Taxonomy" id="1156394"/>
    <lineage>
        <taxon>Eukaryota</taxon>
        <taxon>Sar</taxon>
        <taxon>Stramenopiles</taxon>
        <taxon>Oomycota</taxon>
        <taxon>Saprolegniomycetes</taxon>
        <taxon>Saprolegniales</taxon>
        <taxon>Saprolegniaceae</taxon>
        <taxon>Saprolegnia</taxon>
    </lineage>
</organism>
<evidence type="ECO:0000313" key="5">
    <source>
        <dbReference type="Proteomes" id="UP000030762"/>
    </source>
</evidence>
<dbReference type="GeneID" id="19949712"/>
<dbReference type="RefSeq" id="XP_008613115.1">
    <property type="nucleotide sequence ID" value="XM_008614893.1"/>
</dbReference>